<dbReference type="AlphaFoldDB" id="A0A2T6AFM4"/>
<organism evidence="4 5">
    <name type="scientific">Christiangramia gaetbulicola</name>
    <dbReference type="NCBI Taxonomy" id="703340"/>
    <lineage>
        <taxon>Bacteria</taxon>
        <taxon>Pseudomonadati</taxon>
        <taxon>Bacteroidota</taxon>
        <taxon>Flavobacteriia</taxon>
        <taxon>Flavobacteriales</taxon>
        <taxon>Flavobacteriaceae</taxon>
        <taxon>Christiangramia</taxon>
    </lineage>
</organism>
<dbReference type="GO" id="GO:0030170">
    <property type="term" value="F:pyridoxal phosphate binding"/>
    <property type="evidence" value="ECO:0007669"/>
    <property type="project" value="TreeGrafter"/>
</dbReference>
<gene>
    <name evidence="4" type="ORF">C8P64_3034</name>
</gene>
<evidence type="ECO:0000313" key="4">
    <source>
        <dbReference type="EMBL" id="PTX42604.1"/>
    </source>
</evidence>
<keyword evidence="2 3" id="KW-0663">Pyridoxal phosphate</keyword>
<feature type="modified residue" description="N6-(pyridoxal phosphate)lysine" evidence="2">
    <location>
        <position position="216"/>
    </location>
</feature>
<dbReference type="InterPro" id="IPR015424">
    <property type="entry name" value="PyrdxlP-dep_Trfase"/>
</dbReference>
<dbReference type="SUPFAM" id="SSF53383">
    <property type="entry name" value="PLP-dependent transferases"/>
    <property type="match status" value="1"/>
</dbReference>
<dbReference type="Pfam" id="PF01041">
    <property type="entry name" value="DegT_DnrJ_EryC1"/>
    <property type="match status" value="1"/>
</dbReference>
<sequence length="380" mass="42568">MQEAQNTISFIRDYYGTNDFIPLHEPRFLGNEKKYLNDAIDSTFVSSVGMYVDKFEDMMTHITATNKAVAVVNGTAGIQIALKLVGVEKGDEVLTQALTFVATANAISYNNAEPVFLDVDRDTMGLAPHAISEFLQNYGELKEDGCYNKQTGKKIAACLPMHTFGFPARIDEIVNICEKWNIPVVEDAAESLGSTFNGKPTGSFGDLGVFSFNGNKIVTSGGGGAIVTNDVEMGVKAKYLTTTAKKPHAYEYFHDELGYNFRMPNLNASLACAQLENLDMFLRSKRELALGYANFFADTNIKFRSESPNTKANYWLMSVELEDKQARDNFLKITNESGIMTRPIWKLMYKLPMYENCYRDEQKNAEYLEDRIVNITSSVR</sequence>
<protein>
    <submittedName>
        <fullName evidence="4">Aminotransferase in exopolysaccharide biosynthesis</fullName>
    </submittedName>
</protein>
<dbReference type="GO" id="GO:0008483">
    <property type="term" value="F:transaminase activity"/>
    <property type="evidence" value="ECO:0007669"/>
    <property type="project" value="UniProtKB-KW"/>
</dbReference>
<dbReference type="InterPro" id="IPR015421">
    <property type="entry name" value="PyrdxlP-dep_Trfase_major"/>
</dbReference>
<accession>A0A2T6AFM4</accession>
<dbReference type="GO" id="GO:0000271">
    <property type="term" value="P:polysaccharide biosynthetic process"/>
    <property type="evidence" value="ECO:0007669"/>
    <property type="project" value="TreeGrafter"/>
</dbReference>
<dbReference type="CDD" id="cd00616">
    <property type="entry name" value="AHBA_syn"/>
    <property type="match status" value="1"/>
</dbReference>
<dbReference type="InterPro" id="IPR015422">
    <property type="entry name" value="PyrdxlP-dep_Trfase_small"/>
</dbReference>
<feature type="active site" description="Proton acceptor" evidence="1">
    <location>
        <position position="216"/>
    </location>
</feature>
<dbReference type="PANTHER" id="PTHR30244:SF30">
    <property type="entry name" value="BLR5990 PROTEIN"/>
    <property type="match status" value="1"/>
</dbReference>
<evidence type="ECO:0000313" key="5">
    <source>
        <dbReference type="Proteomes" id="UP000244174"/>
    </source>
</evidence>
<dbReference type="NCBIfam" id="TIGR04181">
    <property type="entry name" value="NHT_00031"/>
    <property type="match status" value="1"/>
</dbReference>
<name>A0A2T6AFM4_9FLAO</name>
<dbReference type="PIRSF" id="PIRSF000390">
    <property type="entry name" value="PLP_StrS"/>
    <property type="match status" value="1"/>
</dbReference>
<dbReference type="Proteomes" id="UP000244174">
    <property type="component" value="Unassembled WGS sequence"/>
</dbReference>
<comment type="similarity">
    <text evidence="3">Belongs to the DegT/DnrJ/EryC1 family.</text>
</comment>
<dbReference type="InterPro" id="IPR026385">
    <property type="entry name" value="LegC-like"/>
</dbReference>
<keyword evidence="5" id="KW-1185">Reference proteome</keyword>
<dbReference type="EMBL" id="QBKQ01000003">
    <property type="protein sequence ID" value="PTX42604.1"/>
    <property type="molecule type" value="Genomic_DNA"/>
</dbReference>
<reference evidence="4 5" key="1">
    <citation type="submission" date="2018-04" db="EMBL/GenBank/DDBJ databases">
        <title>Genomic Encyclopedia of Archaeal and Bacterial Type Strains, Phase II (KMG-II): from individual species to whole genera.</title>
        <authorList>
            <person name="Goeker M."/>
        </authorList>
    </citation>
    <scope>NUCLEOTIDE SEQUENCE [LARGE SCALE GENOMIC DNA]</scope>
    <source>
        <strain evidence="4 5">DSM 23082</strain>
    </source>
</reference>
<proteinExistence type="inferred from homology"/>
<dbReference type="Gene3D" id="3.90.1150.10">
    <property type="entry name" value="Aspartate Aminotransferase, domain 1"/>
    <property type="match status" value="1"/>
</dbReference>
<evidence type="ECO:0000256" key="3">
    <source>
        <dbReference type="RuleBase" id="RU004508"/>
    </source>
</evidence>
<keyword evidence="4" id="KW-0808">Transferase</keyword>
<dbReference type="OrthoDB" id="9804264at2"/>
<comment type="caution">
    <text evidence="4">The sequence shown here is derived from an EMBL/GenBank/DDBJ whole genome shotgun (WGS) entry which is preliminary data.</text>
</comment>
<evidence type="ECO:0000256" key="1">
    <source>
        <dbReference type="PIRSR" id="PIRSR000390-1"/>
    </source>
</evidence>
<dbReference type="RefSeq" id="WP_108172883.1">
    <property type="nucleotide sequence ID" value="NZ_QBKQ01000003.1"/>
</dbReference>
<dbReference type="InterPro" id="IPR000653">
    <property type="entry name" value="DegT/StrS_aminotransferase"/>
</dbReference>
<evidence type="ECO:0000256" key="2">
    <source>
        <dbReference type="PIRSR" id="PIRSR000390-2"/>
    </source>
</evidence>
<dbReference type="Gene3D" id="3.40.640.10">
    <property type="entry name" value="Type I PLP-dependent aspartate aminotransferase-like (Major domain)"/>
    <property type="match status" value="1"/>
</dbReference>
<keyword evidence="4" id="KW-0032">Aminotransferase</keyword>
<dbReference type="PANTHER" id="PTHR30244">
    <property type="entry name" value="TRANSAMINASE"/>
    <property type="match status" value="1"/>
</dbReference>